<feature type="compositionally biased region" description="Low complexity" evidence="1">
    <location>
        <begin position="114"/>
        <end position="128"/>
    </location>
</feature>
<dbReference type="AlphaFoldDB" id="A0A979FXH7"/>
<dbReference type="SUPFAM" id="SSF53474">
    <property type="entry name" value="alpha/beta-Hydrolases"/>
    <property type="match status" value="1"/>
</dbReference>
<feature type="region of interest" description="Disordered" evidence="1">
    <location>
        <begin position="47"/>
        <end position="188"/>
    </location>
</feature>
<feature type="compositionally biased region" description="Polar residues" evidence="1">
    <location>
        <begin position="138"/>
        <end position="174"/>
    </location>
</feature>
<dbReference type="PANTHER" id="PTHR43056:SF5">
    <property type="entry name" value="PEPTIDASE S9 PROLYL OLIGOPEPTIDASE CATALYTIC DOMAIN-CONTAINING PROTEIN"/>
    <property type="match status" value="1"/>
</dbReference>
<name>A0A979FXH7_HYAAZ</name>
<dbReference type="Gene3D" id="3.40.50.1820">
    <property type="entry name" value="alpha/beta hydrolase"/>
    <property type="match status" value="1"/>
</dbReference>
<dbReference type="InterPro" id="IPR050585">
    <property type="entry name" value="Xaa-Pro_dipeptidyl-ppase/CocE"/>
</dbReference>
<dbReference type="Gene3D" id="2.120.10.30">
    <property type="entry name" value="TolB, C-terminal domain"/>
    <property type="match status" value="1"/>
</dbReference>
<sequence length="913" mass="99811">MLMMFGAALLVCCGAATGTDGTQIDRPVPVNATSFLPANISSALPANATSSPLPTNATFSPLPSSHLPANTTSSHLPANTTSSHLPANNTSSHLPANTTSSTLPANATSSNHEAGSSAATTGTTNTSSKDQLTLDASKLNSFNQDPSLAAPQSNPISDSSFPSTFSAENSSNQENHVDNSDARSSSAHCVETNQAGTMNVTPQFQLLNVSNGSLLLNLLLRSKNVNKELLHLTSGDKKASGSCKSKKVAAYGSWPSPITSDVAVKARNEVIEPPRVDRATGHVFWVEEVSSEDGHGVLFQYNVDNQKIVRWTNTTVDVRSRVYEYGGGSFLVYNNTVFYVSGHDNQLYRQHGPLSTAEKISNSPKKRYADLTYSPKTQRLYCVYEDHGPVEGGRAKEPRHGIAVFDLLAGKERDMFSHADFFAAPRVTEDGTKLVWIQWNHPDMPWDNTRLYAGTLSQEVLVDINVEIYLQHNSMMTPNWNQHHELLYIHDLSGWWNLYIVNRQGAEANLTPTSREVGWPSWMLGWQAFDSNPVIGAHEVVVIVGRELRIVNTKSYESRTLDTGHGAFYLLGATYSNDGKKIYTVAGDGRRSLSVVEVDVNTGASRRLVDDPLPFSDEFISVPAHVQFNTTDRMTAYGYLYLPQNGEYEGPADARPPLLVHTHGGPTACAKPVLNLNVQFFTSRGFALLDVDYRGSTGYGTRYRNLLKGKWGVYDLDDVVAGAEQLIKDDVVDPKNIFIAGPSAGGYTTISAVTFTNFFTAGASLYGISDLRGLSNDTHKFESRYLEGLVGAVSGPLYEDRSGFFHSDKVATPIIFFQGSEDKIVPVDQAENMYNVVKKNGIPTAFVLYQGEYHGFVKEANRKHALEAEIFFFSRIGNFTLADVTSNITIDNLDNWRGKTTPTTESSLTTSLL</sequence>
<keyword evidence="2" id="KW-0732">Signal</keyword>
<proteinExistence type="predicted"/>
<dbReference type="InterPro" id="IPR001375">
    <property type="entry name" value="Peptidase_S9_cat"/>
</dbReference>
<dbReference type="GO" id="GO:0006508">
    <property type="term" value="P:proteolysis"/>
    <property type="evidence" value="ECO:0007669"/>
    <property type="project" value="InterPro"/>
</dbReference>
<organism evidence="4 5">
    <name type="scientific">Hyalella azteca</name>
    <name type="common">Amphipod</name>
    <dbReference type="NCBI Taxonomy" id="294128"/>
    <lineage>
        <taxon>Eukaryota</taxon>
        <taxon>Metazoa</taxon>
        <taxon>Ecdysozoa</taxon>
        <taxon>Arthropoda</taxon>
        <taxon>Crustacea</taxon>
        <taxon>Multicrustacea</taxon>
        <taxon>Malacostraca</taxon>
        <taxon>Eumalacostraca</taxon>
        <taxon>Peracarida</taxon>
        <taxon>Amphipoda</taxon>
        <taxon>Senticaudata</taxon>
        <taxon>Talitrida</taxon>
        <taxon>Talitroidea</taxon>
        <taxon>Hyalellidae</taxon>
        <taxon>Hyalella</taxon>
    </lineage>
</organism>
<protein>
    <submittedName>
        <fullName evidence="5">Uncharacterized protein LOC108675940</fullName>
    </submittedName>
</protein>
<dbReference type="GeneID" id="108675940"/>
<dbReference type="SUPFAM" id="SSF69322">
    <property type="entry name" value="Tricorn protease domain 2"/>
    <property type="match status" value="1"/>
</dbReference>
<evidence type="ECO:0000313" key="4">
    <source>
        <dbReference type="Proteomes" id="UP000694843"/>
    </source>
</evidence>
<keyword evidence="4" id="KW-1185">Reference proteome</keyword>
<evidence type="ECO:0000256" key="1">
    <source>
        <dbReference type="SAM" id="MobiDB-lite"/>
    </source>
</evidence>
<dbReference type="Proteomes" id="UP000694843">
    <property type="component" value="Unplaced"/>
</dbReference>
<dbReference type="KEGG" id="hazt:108675940"/>
<feature type="compositionally biased region" description="Polar residues" evidence="1">
    <location>
        <begin position="47"/>
        <end position="113"/>
    </location>
</feature>
<accession>A0A979FXH7</accession>
<feature type="chain" id="PRO_5036880091" evidence="2">
    <location>
        <begin position="19"/>
        <end position="913"/>
    </location>
</feature>
<dbReference type="GO" id="GO:0008236">
    <property type="term" value="F:serine-type peptidase activity"/>
    <property type="evidence" value="ECO:0007669"/>
    <property type="project" value="InterPro"/>
</dbReference>
<dbReference type="Pfam" id="PF00326">
    <property type="entry name" value="Peptidase_S9"/>
    <property type="match status" value="1"/>
</dbReference>
<gene>
    <name evidence="5" type="primary">LOC108675940</name>
</gene>
<dbReference type="InterPro" id="IPR011042">
    <property type="entry name" value="6-blade_b-propeller_TolB-like"/>
</dbReference>
<evidence type="ECO:0000256" key="2">
    <source>
        <dbReference type="SAM" id="SignalP"/>
    </source>
</evidence>
<reference evidence="5" key="1">
    <citation type="submission" date="2025-08" db="UniProtKB">
        <authorList>
            <consortium name="RefSeq"/>
        </authorList>
    </citation>
    <scope>IDENTIFICATION</scope>
    <source>
        <tissue evidence="5">Whole organism</tissue>
    </source>
</reference>
<dbReference type="RefSeq" id="XP_047740915.1">
    <property type="nucleotide sequence ID" value="XM_047884959.1"/>
</dbReference>
<evidence type="ECO:0000313" key="5">
    <source>
        <dbReference type="RefSeq" id="XP_047740915.1"/>
    </source>
</evidence>
<dbReference type="PANTHER" id="PTHR43056">
    <property type="entry name" value="PEPTIDASE S9 PROLYL OLIGOPEPTIDASE"/>
    <property type="match status" value="1"/>
</dbReference>
<dbReference type="InterPro" id="IPR029058">
    <property type="entry name" value="AB_hydrolase_fold"/>
</dbReference>
<feature type="signal peptide" evidence="2">
    <location>
        <begin position="1"/>
        <end position="18"/>
    </location>
</feature>
<feature type="domain" description="Peptidase S9 prolyl oligopeptidase catalytic" evidence="3">
    <location>
        <begin position="675"/>
        <end position="875"/>
    </location>
</feature>
<dbReference type="OrthoDB" id="416344at2759"/>
<evidence type="ECO:0000259" key="3">
    <source>
        <dbReference type="Pfam" id="PF00326"/>
    </source>
</evidence>